<dbReference type="Proteomes" id="UP000241473">
    <property type="component" value="Unassembled WGS sequence"/>
</dbReference>
<comment type="caution">
    <text evidence="1">The sequence shown here is derived from an EMBL/GenBank/DDBJ whole genome shotgun (WGS) entry which is preliminary data.</text>
</comment>
<organism evidence="1 2">
    <name type="scientific">Candidatus Marsarchaeota G1 archaeon OSP_C</name>
    <dbReference type="NCBI Taxonomy" id="1978154"/>
    <lineage>
        <taxon>Archaea</taxon>
        <taxon>Candidatus Marsarchaeota</taxon>
        <taxon>Candidatus Marsarchaeota group 1</taxon>
    </lineage>
</organism>
<evidence type="ECO:0000313" key="1">
    <source>
        <dbReference type="EMBL" id="PSN85626.1"/>
    </source>
</evidence>
<evidence type="ECO:0008006" key="3">
    <source>
        <dbReference type="Google" id="ProtNLM"/>
    </source>
</evidence>
<dbReference type="AlphaFoldDB" id="A0A2R6AGX2"/>
<proteinExistence type="predicted"/>
<evidence type="ECO:0000313" key="2">
    <source>
        <dbReference type="Proteomes" id="UP000241473"/>
    </source>
</evidence>
<accession>A0A2R6AGX2</accession>
<sequence>MRSNTLGVIKLDTRFPRVLGDAGNPKSYPCAVRIKTVKGATVDKVLSENLEERLVNSFVKAAKSLEAQRVVGITTTCGFLVRLQNKLTRVVEKPVLSSSLLQLPLILSILPKRKIVCVITADSTKLALNKKGCTLWVCKT</sequence>
<protein>
    <recommendedName>
        <fullName evidence="3">Aspartate/glutamate racemase family protein</fullName>
    </recommendedName>
</protein>
<name>A0A2R6AGX2_9ARCH</name>
<dbReference type="EMBL" id="NEXB01000134">
    <property type="protein sequence ID" value="PSN85626.1"/>
    <property type="molecule type" value="Genomic_DNA"/>
</dbReference>
<gene>
    <name evidence="1" type="ORF">B9Q00_10870</name>
</gene>
<reference evidence="1 2" key="1">
    <citation type="submission" date="2017-04" db="EMBL/GenBank/DDBJ databases">
        <title>Novel microbial lineages endemic to geothermal iron-oxide mats fill important gaps in the evolutionary history of Archaea.</title>
        <authorList>
            <person name="Jay Z.J."/>
            <person name="Beam J.P."/>
            <person name="Dlakic M."/>
            <person name="Rusch D.B."/>
            <person name="Kozubal M.A."/>
            <person name="Inskeep W.P."/>
        </authorList>
    </citation>
    <scope>NUCLEOTIDE SEQUENCE [LARGE SCALE GENOMIC DNA]</scope>
    <source>
        <strain evidence="1">OSP_C</strain>
    </source>
</reference>